<feature type="compositionally biased region" description="Basic residues" evidence="1">
    <location>
        <begin position="1"/>
        <end position="10"/>
    </location>
</feature>
<name>A0A8H5LSC8_9AGAR</name>
<organism evidence="3 4">
    <name type="scientific">Collybiopsis confluens</name>
    <dbReference type="NCBI Taxonomy" id="2823264"/>
    <lineage>
        <taxon>Eukaryota</taxon>
        <taxon>Fungi</taxon>
        <taxon>Dikarya</taxon>
        <taxon>Basidiomycota</taxon>
        <taxon>Agaricomycotina</taxon>
        <taxon>Agaricomycetes</taxon>
        <taxon>Agaricomycetidae</taxon>
        <taxon>Agaricales</taxon>
        <taxon>Marasmiineae</taxon>
        <taxon>Omphalotaceae</taxon>
        <taxon>Collybiopsis</taxon>
    </lineage>
</organism>
<dbReference type="AlphaFoldDB" id="A0A8H5LSC8"/>
<evidence type="ECO:0000313" key="4">
    <source>
        <dbReference type="Proteomes" id="UP000518752"/>
    </source>
</evidence>
<feature type="transmembrane region" description="Helical" evidence="2">
    <location>
        <begin position="33"/>
        <end position="54"/>
    </location>
</feature>
<sequence>MFSRSIKRYSKLPSDSSGSVENLAETTGPRNWFLPWLPVLVSMFCAATSASIIFSRRTEPIASLSSFPRTEIVKLRRPSHFIGFDQITRVSPPSPAQLVNFPILVSQIDRSEPQKVFPVDSRRYQSIIGTINPDDRQVRATKDISTVVQFMAIDYAMEICELRLLLNLSTPSLSISPSLKPLTLTLNRLDTSTNLNPQSLSFSTRPPVKAKLADIVVERTEGVDWSRKLPCSMHEVLTFELACSQSDFDSPGECDVEWWQNKQNIASCKGIRSSTDY</sequence>
<feature type="region of interest" description="Disordered" evidence="1">
    <location>
        <begin position="1"/>
        <end position="21"/>
    </location>
</feature>
<proteinExistence type="predicted"/>
<dbReference type="Proteomes" id="UP000518752">
    <property type="component" value="Unassembled WGS sequence"/>
</dbReference>
<dbReference type="EMBL" id="JAACJN010000142">
    <property type="protein sequence ID" value="KAF5367614.1"/>
    <property type="molecule type" value="Genomic_DNA"/>
</dbReference>
<evidence type="ECO:0000256" key="1">
    <source>
        <dbReference type="SAM" id="MobiDB-lite"/>
    </source>
</evidence>
<accession>A0A8H5LSC8</accession>
<comment type="caution">
    <text evidence="3">The sequence shown here is derived from an EMBL/GenBank/DDBJ whole genome shotgun (WGS) entry which is preliminary data.</text>
</comment>
<keyword evidence="2" id="KW-0472">Membrane</keyword>
<gene>
    <name evidence="3" type="ORF">D9757_010657</name>
</gene>
<reference evidence="3 4" key="1">
    <citation type="journal article" date="2020" name="ISME J.">
        <title>Uncovering the hidden diversity of litter-decomposition mechanisms in mushroom-forming fungi.</title>
        <authorList>
            <person name="Floudas D."/>
            <person name="Bentzer J."/>
            <person name="Ahren D."/>
            <person name="Johansson T."/>
            <person name="Persson P."/>
            <person name="Tunlid A."/>
        </authorList>
    </citation>
    <scope>NUCLEOTIDE SEQUENCE [LARGE SCALE GENOMIC DNA]</scope>
    <source>
        <strain evidence="3 4">CBS 406.79</strain>
    </source>
</reference>
<keyword evidence="2" id="KW-1133">Transmembrane helix</keyword>
<evidence type="ECO:0000313" key="3">
    <source>
        <dbReference type="EMBL" id="KAF5367614.1"/>
    </source>
</evidence>
<dbReference type="OrthoDB" id="3350619at2759"/>
<evidence type="ECO:0000256" key="2">
    <source>
        <dbReference type="SAM" id="Phobius"/>
    </source>
</evidence>
<keyword evidence="4" id="KW-1185">Reference proteome</keyword>
<keyword evidence="2" id="KW-0812">Transmembrane</keyword>
<protein>
    <recommendedName>
        <fullName evidence="5">Ubiquitin 3 binding protein But2 C-terminal domain-containing protein</fullName>
    </recommendedName>
</protein>
<evidence type="ECO:0008006" key="5">
    <source>
        <dbReference type="Google" id="ProtNLM"/>
    </source>
</evidence>